<comment type="caution">
    <text evidence="2">The sequence shown here is derived from an EMBL/GenBank/DDBJ whole genome shotgun (WGS) entry which is preliminary data.</text>
</comment>
<dbReference type="Pfam" id="PF00076">
    <property type="entry name" value="RRM_1"/>
    <property type="match status" value="1"/>
</dbReference>
<gene>
    <name evidence="2" type="ORF">J1N35_036012</name>
</gene>
<keyword evidence="3" id="KW-1185">Reference proteome</keyword>
<dbReference type="Proteomes" id="UP000828251">
    <property type="component" value="Unassembled WGS sequence"/>
</dbReference>
<dbReference type="SUPFAM" id="SSF54928">
    <property type="entry name" value="RNA-binding domain, RBD"/>
    <property type="match status" value="1"/>
</dbReference>
<dbReference type="EMBL" id="JAIQCV010000010">
    <property type="protein sequence ID" value="KAH1057947.1"/>
    <property type="molecule type" value="Genomic_DNA"/>
</dbReference>
<dbReference type="GO" id="GO:0003723">
    <property type="term" value="F:RNA binding"/>
    <property type="evidence" value="ECO:0007669"/>
    <property type="project" value="InterPro"/>
</dbReference>
<sequence length="65" mass="7550">MHWKGLWALFSFHREVKDAFIPNKKSKVGSRFGFVRFSSVTYAQRVIKRLNGFILLGYRIGSENG</sequence>
<dbReference type="InterPro" id="IPR012677">
    <property type="entry name" value="Nucleotide-bd_a/b_plait_sf"/>
</dbReference>
<dbReference type="AlphaFoldDB" id="A0A9D3UUZ9"/>
<accession>A0A9D3UUZ9</accession>
<dbReference type="InterPro" id="IPR035979">
    <property type="entry name" value="RBD_domain_sf"/>
</dbReference>
<dbReference type="Gene3D" id="3.30.70.330">
    <property type="match status" value="1"/>
</dbReference>
<reference evidence="2 3" key="1">
    <citation type="journal article" date="2021" name="Plant Biotechnol. J.">
        <title>Multi-omics assisted identification of the key and species-specific regulatory components of drought-tolerant mechanisms in Gossypium stocksii.</title>
        <authorList>
            <person name="Yu D."/>
            <person name="Ke L."/>
            <person name="Zhang D."/>
            <person name="Wu Y."/>
            <person name="Sun Y."/>
            <person name="Mei J."/>
            <person name="Sun J."/>
            <person name="Sun Y."/>
        </authorList>
    </citation>
    <scope>NUCLEOTIDE SEQUENCE [LARGE SCALE GENOMIC DNA]</scope>
    <source>
        <strain evidence="3">cv. E1</strain>
        <tissue evidence="2">Leaf</tissue>
    </source>
</reference>
<dbReference type="OrthoDB" id="1749483at2759"/>
<evidence type="ECO:0000313" key="2">
    <source>
        <dbReference type="EMBL" id="KAH1057947.1"/>
    </source>
</evidence>
<feature type="domain" description="RRM" evidence="1">
    <location>
        <begin position="3"/>
        <end position="60"/>
    </location>
</feature>
<evidence type="ECO:0000259" key="1">
    <source>
        <dbReference type="Pfam" id="PF00076"/>
    </source>
</evidence>
<dbReference type="CDD" id="cd00590">
    <property type="entry name" value="RRM_SF"/>
    <property type="match status" value="1"/>
</dbReference>
<organism evidence="2 3">
    <name type="scientific">Gossypium stocksii</name>
    <dbReference type="NCBI Taxonomy" id="47602"/>
    <lineage>
        <taxon>Eukaryota</taxon>
        <taxon>Viridiplantae</taxon>
        <taxon>Streptophyta</taxon>
        <taxon>Embryophyta</taxon>
        <taxon>Tracheophyta</taxon>
        <taxon>Spermatophyta</taxon>
        <taxon>Magnoliopsida</taxon>
        <taxon>eudicotyledons</taxon>
        <taxon>Gunneridae</taxon>
        <taxon>Pentapetalae</taxon>
        <taxon>rosids</taxon>
        <taxon>malvids</taxon>
        <taxon>Malvales</taxon>
        <taxon>Malvaceae</taxon>
        <taxon>Malvoideae</taxon>
        <taxon>Gossypium</taxon>
    </lineage>
</organism>
<evidence type="ECO:0000313" key="3">
    <source>
        <dbReference type="Proteomes" id="UP000828251"/>
    </source>
</evidence>
<name>A0A9D3UUZ9_9ROSI</name>
<protein>
    <recommendedName>
        <fullName evidence="1">RRM domain-containing protein</fullName>
    </recommendedName>
</protein>
<dbReference type="InterPro" id="IPR000504">
    <property type="entry name" value="RRM_dom"/>
</dbReference>
<proteinExistence type="predicted"/>